<dbReference type="InterPro" id="IPR051474">
    <property type="entry name" value="Anti-sigma-K/W_factor"/>
</dbReference>
<reference evidence="2 3" key="1">
    <citation type="submission" date="2018-11" db="EMBL/GenBank/DDBJ databases">
        <title>Genomic Encyclopedia of Type Strains, Phase IV (KMG-IV): sequencing the most valuable type-strain genomes for metagenomic binning, comparative biology and taxonomic classification.</title>
        <authorList>
            <person name="Goeker M."/>
        </authorList>
    </citation>
    <scope>NUCLEOTIDE SEQUENCE [LARGE SCALE GENOMIC DNA]</scope>
    <source>
        <strain evidence="2 3">DSM 21945</strain>
    </source>
</reference>
<dbReference type="GO" id="GO:0016989">
    <property type="term" value="F:sigma factor antagonist activity"/>
    <property type="evidence" value="ECO:0007669"/>
    <property type="project" value="TreeGrafter"/>
</dbReference>
<dbReference type="PANTHER" id="PTHR37461:SF1">
    <property type="entry name" value="ANTI-SIGMA-K FACTOR RSKA"/>
    <property type="match status" value="1"/>
</dbReference>
<accession>A0A3N1PMZ9</accession>
<dbReference type="Pfam" id="PF10099">
    <property type="entry name" value="RskA_C"/>
    <property type="match status" value="1"/>
</dbReference>
<comment type="caution">
    <text evidence="2">The sequence shown here is derived from an EMBL/GenBank/DDBJ whole genome shotgun (WGS) entry which is preliminary data.</text>
</comment>
<dbReference type="PANTHER" id="PTHR37461">
    <property type="entry name" value="ANTI-SIGMA-K FACTOR RSKA"/>
    <property type="match status" value="1"/>
</dbReference>
<proteinExistence type="predicted"/>
<keyword evidence="3" id="KW-1185">Reference proteome</keyword>
<dbReference type="EMBL" id="RJUL01000003">
    <property type="protein sequence ID" value="ROQ28521.1"/>
    <property type="molecule type" value="Genomic_DNA"/>
</dbReference>
<evidence type="ECO:0000313" key="3">
    <source>
        <dbReference type="Proteomes" id="UP000268033"/>
    </source>
</evidence>
<gene>
    <name evidence="2" type="ORF">EDC28_103114</name>
</gene>
<dbReference type="InterPro" id="IPR018764">
    <property type="entry name" value="RskA_C"/>
</dbReference>
<organism evidence="2 3">
    <name type="scientific">Gallaecimonas pentaromativorans</name>
    <dbReference type="NCBI Taxonomy" id="584787"/>
    <lineage>
        <taxon>Bacteria</taxon>
        <taxon>Pseudomonadati</taxon>
        <taxon>Pseudomonadota</taxon>
        <taxon>Gammaproteobacteria</taxon>
        <taxon>Enterobacterales</taxon>
        <taxon>Gallaecimonadaceae</taxon>
        <taxon>Gallaecimonas</taxon>
    </lineage>
</organism>
<feature type="domain" description="Anti-sigma K factor RskA C-terminal" evidence="1">
    <location>
        <begin position="91"/>
        <end position="209"/>
    </location>
</feature>
<evidence type="ECO:0000313" key="2">
    <source>
        <dbReference type="EMBL" id="ROQ28521.1"/>
    </source>
</evidence>
<dbReference type="AlphaFoldDB" id="A0A3N1PMZ9"/>
<dbReference type="RefSeq" id="WP_123421008.1">
    <property type="nucleotide sequence ID" value="NZ_RJUL01000003.1"/>
</dbReference>
<dbReference type="GO" id="GO:0005886">
    <property type="term" value="C:plasma membrane"/>
    <property type="evidence" value="ECO:0007669"/>
    <property type="project" value="InterPro"/>
</dbReference>
<name>A0A3N1PMZ9_9GAMM</name>
<dbReference type="GO" id="GO:0006417">
    <property type="term" value="P:regulation of translation"/>
    <property type="evidence" value="ECO:0007669"/>
    <property type="project" value="TreeGrafter"/>
</dbReference>
<sequence length="218" mass="23887">MPANQRYRNPELIQLLAGHYFLGTLRGRARDRFETLLVSEKGARQALVYWEQRLAPCYELVPELSPPERVWQRLQHQIAPAANSAPRPSWWMAAAAIVLAVLLTWQWAKPGAPLSPQVAVIQGGQSQPLWAVKRQGQQLQVKALGEVANPDKDYQLWLVSSTSGPLSLGLLPQAGSRTLAWPSSYSGKQLAVSLEPVGGSPTGQPTGPVLYLSQLVVL</sequence>
<evidence type="ECO:0000259" key="1">
    <source>
        <dbReference type="Pfam" id="PF10099"/>
    </source>
</evidence>
<dbReference type="Proteomes" id="UP000268033">
    <property type="component" value="Unassembled WGS sequence"/>
</dbReference>
<dbReference type="STRING" id="584787.GCA_001247655_00313"/>
<protein>
    <submittedName>
        <fullName evidence="2">Anti-sigma-K factor RskA</fullName>
    </submittedName>
</protein>